<feature type="compositionally biased region" description="Polar residues" evidence="2">
    <location>
        <begin position="249"/>
        <end position="265"/>
    </location>
</feature>
<evidence type="ECO:0000313" key="4">
    <source>
        <dbReference type="Proteomes" id="UP000698173"/>
    </source>
</evidence>
<comment type="caution">
    <text evidence="3">The sequence shown here is derived from an EMBL/GenBank/DDBJ whole genome shotgun (WGS) entry which is preliminary data.</text>
</comment>
<keyword evidence="1" id="KW-0175">Coiled coil</keyword>
<name>A0A921G079_SPOPS</name>
<evidence type="ECO:0000313" key="3">
    <source>
        <dbReference type="EMBL" id="HJF32930.1"/>
    </source>
</evidence>
<dbReference type="Gene3D" id="1.10.287.1490">
    <property type="match status" value="1"/>
</dbReference>
<feature type="region of interest" description="Disordered" evidence="2">
    <location>
        <begin position="246"/>
        <end position="265"/>
    </location>
</feature>
<accession>A0A921G079</accession>
<proteinExistence type="predicted"/>
<feature type="coiled-coil region" evidence="1">
    <location>
        <begin position="70"/>
        <end position="104"/>
    </location>
</feature>
<dbReference type="Proteomes" id="UP000698173">
    <property type="component" value="Unassembled WGS sequence"/>
</dbReference>
<evidence type="ECO:0000256" key="2">
    <source>
        <dbReference type="SAM" id="MobiDB-lite"/>
    </source>
</evidence>
<reference evidence="3" key="1">
    <citation type="journal article" date="2021" name="PeerJ">
        <title>Extensive microbial diversity within the chicken gut microbiome revealed by metagenomics and culture.</title>
        <authorList>
            <person name="Gilroy R."/>
            <person name="Ravi A."/>
            <person name="Getino M."/>
            <person name="Pursley I."/>
            <person name="Horton D.L."/>
            <person name="Alikhan N.F."/>
            <person name="Baker D."/>
            <person name="Gharbi K."/>
            <person name="Hall N."/>
            <person name="Watson M."/>
            <person name="Adriaenssens E.M."/>
            <person name="Foster-Nyarko E."/>
            <person name="Jarju S."/>
            <person name="Secka A."/>
            <person name="Antonio M."/>
            <person name="Oren A."/>
            <person name="Chaudhuri R.R."/>
            <person name="La Ragione R."/>
            <person name="Hildebrand F."/>
            <person name="Pallen M.J."/>
        </authorList>
    </citation>
    <scope>NUCLEOTIDE SEQUENCE</scope>
    <source>
        <strain evidence="3">CHK171-7178</strain>
    </source>
</reference>
<reference evidence="3" key="2">
    <citation type="submission" date="2021-09" db="EMBL/GenBank/DDBJ databases">
        <authorList>
            <person name="Gilroy R."/>
        </authorList>
    </citation>
    <scope>NUCLEOTIDE SEQUENCE</scope>
    <source>
        <strain evidence="3">CHK171-7178</strain>
    </source>
</reference>
<gene>
    <name evidence="3" type="ORF">K8V56_14305</name>
</gene>
<evidence type="ECO:0000256" key="1">
    <source>
        <dbReference type="SAM" id="Coils"/>
    </source>
</evidence>
<dbReference type="EMBL" id="DYWT01000227">
    <property type="protein sequence ID" value="HJF32930.1"/>
    <property type="molecule type" value="Genomic_DNA"/>
</dbReference>
<protein>
    <submittedName>
        <fullName evidence="3">Uncharacterized protein</fullName>
    </submittedName>
</protein>
<sequence length="323" mass="37400">MENSKLYSTHDIEKLKKKIATYRDTLTTLKNGNSIDDYLFMKGEFNGFKTKISDLEGELELMNEKQSTHLEEQELQVEKFSMQIDSLHQTVEELNQDISVLMDKLRKNDSDNSDLIEETHLQVGLQEVLNFDNNNVASEISLIKEETSQTNDQTPISTIQTNTLPPSYKQLKQFVNEAKSIEELPFSQTPSDRGAIQKKPLEDQQRFSKRNFPSNSIIPDQPYDGQYRKLSMKTTIHLNNVSKKHILPTNPNKNTTDFLQPTTSEPENIETATEIVEEYFDTTSYVAPIEKKEELIEIPKRSKQQESKSKESISFFKFFRKEN</sequence>
<dbReference type="AlphaFoldDB" id="A0A921G079"/>
<organism evidence="3 4">
    <name type="scientific">Sporosarcina psychrophila</name>
    <name type="common">Bacillus psychrophilus</name>
    <dbReference type="NCBI Taxonomy" id="1476"/>
    <lineage>
        <taxon>Bacteria</taxon>
        <taxon>Bacillati</taxon>
        <taxon>Bacillota</taxon>
        <taxon>Bacilli</taxon>
        <taxon>Bacillales</taxon>
        <taxon>Caryophanaceae</taxon>
        <taxon>Sporosarcina</taxon>
    </lineage>
</organism>